<keyword evidence="1" id="KW-0238">DNA-binding</keyword>
<evidence type="ECO:0000313" key="2">
    <source>
        <dbReference type="Proteomes" id="UP001642409"/>
    </source>
</evidence>
<proteinExistence type="predicted"/>
<comment type="caution">
    <text evidence="1">The sequence shown here is derived from an EMBL/GenBank/DDBJ whole genome shotgun (WGS) entry which is preliminary data.</text>
</comment>
<evidence type="ECO:0000313" key="1">
    <source>
        <dbReference type="EMBL" id="CAL5978244.1"/>
    </source>
</evidence>
<dbReference type="EMBL" id="CAXDID020000009">
    <property type="protein sequence ID" value="CAL5978244.1"/>
    <property type="molecule type" value="Genomic_DNA"/>
</dbReference>
<keyword evidence="2" id="KW-1185">Reference proteome</keyword>
<organism evidence="1 2">
    <name type="scientific">Hexamita inflata</name>
    <dbReference type="NCBI Taxonomy" id="28002"/>
    <lineage>
        <taxon>Eukaryota</taxon>
        <taxon>Metamonada</taxon>
        <taxon>Diplomonadida</taxon>
        <taxon>Hexamitidae</taxon>
        <taxon>Hexamitinae</taxon>
        <taxon>Hexamita</taxon>
    </lineage>
</organism>
<accession>A0ABP1GVC6</accession>
<reference evidence="1 2" key="1">
    <citation type="submission" date="2024-07" db="EMBL/GenBank/DDBJ databases">
        <authorList>
            <person name="Akdeniz Z."/>
        </authorList>
    </citation>
    <scope>NUCLEOTIDE SEQUENCE [LARGE SCALE GENOMIC DNA]</scope>
</reference>
<dbReference type="Proteomes" id="UP001642409">
    <property type="component" value="Unassembled WGS sequence"/>
</dbReference>
<dbReference type="GO" id="GO:0003677">
    <property type="term" value="F:DNA binding"/>
    <property type="evidence" value="ECO:0007669"/>
    <property type="project" value="UniProtKB-KW"/>
</dbReference>
<protein>
    <submittedName>
        <fullName evidence="1">Homeobox-like_domain superfamily</fullName>
    </submittedName>
</protein>
<dbReference type="InterPro" id="IPR009057">
    <property type="entry name" value="Homeodomain-like_sf"/>
</dbReference>
<dbReference type="SUPFAM" id="SSF46689">
    <property type="entry name" value="Homeodomain-like"/>
    <property type="match status" value="1"/>
</dbReference>
<name>A0ABP1GVC6_9EUKA</name>
<keyword evidence="1" id="KW-0371">Homeobox</keyword>
<gene>
    <name evidence="1" type="ORF">HINF_LOCUS4684</name>
</gene>
<dbReference type="Gene3D" id="1.10.10.60">
    <property type="entry name" value="Homeodomain-like"/>
    <property type="match status" value="1"/>
</dbReference>
<sequence length="60" mass="7194">MSKCLYHAWTKEEEKKLLQLAVSNGHKWKELLQELLQFKTIHVQAQIHSIRIFQDNTHHS</sequence>